<dbReference type="SUPFAM" id="SSF55729">
    <property type="entry name" value="Acyl-CoA N-acyltransferases (Nat)"/>
    <property type="match status" value="1"/>
</dbReference>
<keyword evidence="3" id="KW-1185">Reference proteome</keyword>
<dbReference type="EMBL" id="JAABOO010000002">
    <property type="protein sequence ID" value="NER13286.1"/>
    <property type="molecule type" value="Genomic_DNA"/>
</dbReference>
<dbReference type="PANTHER" id="PTHR43415">
    <property type="entry name" value="SPERMIDINE N(1)-ACETYLTRANSFERASE"/>
    <property type="match status" value="1"/>
</dbReference>
<gene>
    <name evidence="2" type="ORF">GWK08_07540</name>
</gene>
<keyword evidence="2" id="KW-0808">Transferase</keyword>
<dbReference type="AlphaFoldDB" id="A0A6P0USE0"/>
<evidence type="ECO:0000259" key="1">
    <source>
        <dbReference type="PROSITE" id="PS51186"/>
    </source>
</evidence>
<dbReference type="RefSeq" id="WP_163606330.1">
    <property type="nucleotide sequence ID" value="NZ_JAABOO010000002.1"/>
</dbReference>
<reference evidence="2 3" key="1">
    <citation type="submission" date="2020-01" db="EMBL/GenBank/DDBJ databases">
        <title>Leptobacterium flavescens.</title>
        <authorList>
            <person name="Wang G."/>
        </authorList>
    </citation>
    <scope>NUCLEOTIDE SEQUENCE [LARGE SCALE GENOMIC DNA]</scope>
    <source>
        <strain evidence="2 3">KCTC 22160</strain>
    </source>
</reference>
<comment type="caution">
    <text evidence="2">The sequence shown here is derived from an EMBL/GenBank/DDBJ whole genome shotgun (WGS) entry which is preliminary data.</text>
</comment>
<name>A0A6P0USE0_9FLAO</name>
<sequence length="173" mass="20007">MLKLKGDTIFLRALEPGDLDFLYQLENDESIWEVSETLTPYSKFILKQYLRNSHKDIYEVKQLRLAISDYDKNLLGLVDLFDFNPKNSRAGIGIVVLEKERKRGVGKEALKLISEYSFHHLNIHQLYANIAADNTASVRLFSNMGFKKIGVKKDWNYVGGSYVDELLFQKINK</sequence>
<proteinExistence type="predicted"/>
<dbReference type="PANTHER" id="PTHR43415:SF3">
    <property type="entry name" value="GNAT-FAMILY ACETYLTRANSFERASE"/>
    <property type="match status" value="1"/>
</dbReference>
<accession>A0A6P0USE0</accession>
<dbReference type="Proteomes" id="UP000468581">
    <property type="component" value="Unassembled WGS sequence"/>
</dbReference>
<evidence type="ECO:0000313" key="3">
    <source>
        <dbReference type="Proteomes" id="UP000468581"/>
    </source>
</evidence>
<dbReference type="PROSITE" id="PS51186">
    <property type="entry name" value="GNAT"/>
    <property type="match status" value="1"/>
</dbReference>
<dbReference type="Gene3D" id="3.40.630.30">
    <property type="match status" value="1"/>
</dbReference>
<dbReference type="InterPro" id="IPR000182">
    <property type="entry name" value="GNAT_dom"/>
</dbReference>
<evidence type="ECO:0000313" key="2">
    <source>
        <dbReference type="EMBL" id="NER13286.1"/>
    </source>
</evidence>
<protein>
    <submittedName>
        <fullName evidence="2">GNAT family N-acetyltransferase</fullName>
    </submittedName>
</protein>
<dbReference type="GO" id="GO:0016747">
    <property type="term" value="F:acyltransferase activity, transferring groups other than amino-acyl groups"/>
    <property type="evidence" value="ECO:0007669"/>
    <property type="project" value="InterPro"/>
</dbReference>
<dbReference type="InterPro" id="IPR016181">
    <property type="entry name" value="Acyl_CoA_acyltransferase"/>
</dbReference>
<feature type="domain" description="N-acetyltransferase" evidence="1">
    <location>
        <begin position="9"/>
        <end position="169"/>
    </location>
</feature>
<organism evidence="2 3">
    <name type="scientific">Leptobacterium flavescens</name>
    <dbReference type="NCBI Taxonomy" id="472055"/>
    <lineage>
        <taxon>Bacteria</taxon>
        <taxon>Pseudomonadati</taxon>
        <taxon>Bacteroidota</taxon>
        <taxon>Flavobacteriia</taxon>
        <taxon>Flavobacteriales</taxon>
        <taxon>Flavobacteriaceae</taxon>
        <taxon>Leptobacterium</taxon>
    </lineage>
</organism>
<dbReference type="Pfam" id="PF13302">
    <property type="entry name" value="Acetyltransf_3"/>
    <property type="match status" value="1"/>
</dbReference>